<organism evidence="1 2">
    <name type="scientific">Ancylostoma ceylanicum</name>
    <dbReference type="NCBI Taxonomy" id="53326"/>
    <lineage>
        <taxon>Eukaryota</taxon>
        <taxon>Metazoa</taxon>
        <taxon>Ecdysozoa</taxon>
        <taxon>Nematoda</taxon>
        <taxon>Chromadorea</taxon>
        <taxon>Rhabditida</taxon>
        <taxon>Rhabditina</taxon>
        <taxon>Rhabditomorpha</taxon>
        <taxon>Strongyloidea</taxon>
        <taxon>Ancylostomatidae</taxon>
        <taxon>Ancylostomatinae</taxon>
        <taxon>Ancylostoma</taxon>
    </lineage>
</organism>
<proteinExistence type="predicted"/>
<evidence type="ECO:0000313" key="1">
    <source>
        <dbReference type="EMBL" id="EYC43946.1"/>
    </source>
</evidence>
<evidence type="ECO:0000313" key="2">
    <source>
        <dbReference type="Proteomes" id="UP000024635"/>
    </source>
</evidence>
<dbReference type="Proteomes" id="UP000024635">
    <property type="component" value="Unassembled WGS sequence"/>
</dbReference>
<comment type="caution">
    <text evidence="1">The sequence shown here is derived from an EMBL/GenBank/DDBJ whole genome shotgun (WGS) entry which is preliminary data.</text>
</comment>
<accession>A0A016WWH2</accession>
<protein>
    <submittedName>
        <fullName evidence="1">Uncharacterized protein</fullName>
    </submittedName>
</protein>
<keyword evidence="2" id="KW-1185">Reference proteome</keyword>
<gene>
    <name evidence="1" type="primary">Acey_s0476.g2140</name>
    <name evidence="1" type="ORF">Y032_0476g2140</name>
</gene>
<name>A0A016WWH2_9BILA</name>
<sequence>MIRALNLPHEQIPGSRARNKNFRLSPLCQRRKKNDLLFFHKIIYGETSLKLTRLVSVRTSTTRGGTTKFLIPKPKLCCRRFSFIHRVIPDFEKLKKTRTISFSYNAFKKVLNSCLDP</sequence>
<reference evidence="2" key="1">
    <citation type="journal article" date="2015" name="Nat. Genet.">
        <title>The genome and transcriptome of the zoonotic hookworm Ancylostoma ceylanicum identify infection-specific gene families.</title>
        <authorList>
            <person name="Schwarz E.M."/>
            <person name="Hu Y."/>
            <person name="Antoshechkin I."/>
            <person name="Miller M.M."/>
            <person name="Sternberg P.W."/>
            <person name="Aroian R.V."/>
        </authorList>
    </citation>
    <scope>NUCLEOTIDE SEQUENCE</scope>
    <source>
        <strain evidence="2">HY135</strain>
    </source>
</reference>
<dbReference type="AlphaFoldDB" id="A0A016WWH2"/>
<dbReference type="EMBL" id="JARK01000076">
    <property type="protein sequence ID" value="EYC43946.1"/>
    <property type="molecule type" value="Genomic_DNA"/>
</dbReference>